<reference evidence="2 3" key="1">
    <citation type="journal article" date="2015" name="Genome Announc.">
        <title>Draft Genome Sequences of Marine Isolates of Thalassomonas viridans and Thalassomonas actiniarum.</title>
        <authorList>
            <person name="Olonade I."/>
            <person name="van Zyl L.J."/>
            <person name="Trindade M."/>
        </authorList>
    </citation>
    <scope>NUCLEOTIDE SEQUENCE [LARGE SCALE GENOMIC DNA]</scope>
    <source>
        <strain evidence="2 3">A5K-106</strain>
    </source>
</reference>
<gene>
    <name evidence="2" type="ORF">SG35_009305</name>
</gene>
<name>A0AAE9YWF0_9GAMM</name>
<evidence type="ECO:0000313" key="2">
    <source>
        <dbReference type="EMBL" id="WDE00803.1"/>
    </source>
</evidence>
<reference evidence="2 3" key="2">
    <citation type="journal article" date="2022" name="Mar. Drugs">
        <title>Bioassay-Guided Fractionation Leads to the Detection of Cholic Acid Generated by the Rare Thalassomonas sp.</title>
        <authorList>
            <person name="Pheiffer F."/>
            <person name="Schneider Y.K."/>
            <person name="Hansen E.H."/>
            <person name="Andersen J.H."/>
            <person name="Isaksson J."/>
            <person name="Busche T."/>
            <person name="R C."/>
            <person name="Kalinowski J."/>
            <person name="Zyl L.V."/>
            <person name="Trindade M."/>
        </authorList>
    </citation>
    <scope>NUCLEOTIDE SEQUENCE [LARGE SCALE GENOMIC DNA]</scope>
    <source>
        <strain evidence="2 3">A5K-106</strain>
    </source>
</reference>
<evidence type="ECO:0000256" key="1">
    <source>
        <dbReference type="SAM" id="MobiDB-lite"/>
    </source>
</evidence>
<sequence>MPEFLYNNKAVNQRQERAGRQTTPRHPGEPGRYLSAQSRVNDGNIRHILRGAPSAVQTSSGLIQRLVAPGTINVSPCSTLPRQIFNRGGCGGGSDFTHNDFQSLSGVGAAGRALVWQADNLSIDFRLRNDMRLELGLLAGSEGWRMVDHFTGGSGTTLSHDSSSTLGTAALASAMFTRLNTATVAAIEAALTAMAASGAIDCNALSIAGARLPGVSFSFSDGFALKGIIGGTQGLRINITGLAVDPVKRTYDIGLQYLICDDFGVDTDDLYSPALAAFWVLQHRRAGNLPFINELDLSQSASGSF</sequence>
<feature type="region of interest" description="Disordered" evidence="1">
    <location>
        <begin position="1"/>
        <end position="33"/>
    </location>
</feature>
<dbReference type="KEGG" id="tact:SG35_009305"/>
<keyword evidence="3" id="KW-1185">Reference proteome</keyword>
<accession>A0AAE9YWF0</accession>
<protein>
    <submittedName>
        <fullName evidence="2">Uncharacterized protein</fullName>
    </submittedName>
</protein>
<dbReference type="EMBL" id="CP059735">
    <property type="protein sequence ID" value="WDE00803.1"/>
    <property type="molecule type" value="Genomic_DNA"/>
</dbReference>
<proteinExistence type="predicted"/>
<evidence type="ECO:0000313" key="3">
    <source>
        <dbReference type="Proteomes" id="UP000032568"/>
    </source>
</evidence>
<organism evidence="2 3">
    <name type="scientific">Thalassomonas actiniarum</name>
    <dbReference type="NCBI Taxonomy" id="485447"/>
    <lineage>
        <taxon>Bacteria</taxon>
        <taxon>Pseudomonadati</taxon>
        <taxon>Pseudomonadota</taxon>
        <taxon>Gammaproteobacteria</taxon>
        <taxon>Alteromonadales</taxon>
        <taxon>Colwelliaceae</taxon>
        <taxon>Thalassomonas</taxon>
    </lineage>
</organism>
<dbReference type="AlphaFoldDB" id="A0AAE9YWF0"/>
<dbReference type="RefSeq" id="WP_044832425.1">
    <property type="nucleotide sequence ID" value="NZ_CP059735.1"/>
</dbReference>
<dbReference type="Proteomes" id="UP000032568">
    <property type="component" value="Chromosome"/>
</dbReference>